<keyword evidence="5" id="KW-1015">Disulfide bond</keyword>
<dbReference type="InterPro" id="IPR043504">
    <property type="entry name" value="Peptidase_S1_PA_chymotrypsin"/>
</dbReference>
<dbReference type="PRINTS" id="PR00722">
    <property type="entry name" value="CHYMOTRYPSIN"/>
</dbReference>
<feature type="domain" description="Peptidase S1" evidence="7">
    <location>
        <begin position="42"/>
        <end position="269"/>
    </location>
</feature>
<dbReference type="PANTHER" id="PTHR24276:SF91">
    <property type="entry name" value="AT26814P-RELATED"/>
    <property type="match status" value="1"/>
</dbReference>
<feature type="signal peptide" evidence="6">
    <location>
        <begin position="1"/>
        <end position="23"/>
    </location>
</feature>
<protein>
    <recommendedName>
        <fullName evidence="7">Peptidase S1 domain-containing protein</fullName>
    </recommendedName>
</protein>
<dbReference type="PANTHER" id="PTHR24276">
    <property type="entry name" value="POLYSERASE-RELATED"/>
    <property type="match status" value="1"/>
</dbReference>
<dbReference type="InterPro" id="IPR018114">
    <property type="entry name" value="TRYPSIN_HIS"/>
</dbReference>
<reference evidence="8" key="1">
    <citation type="submission" date="2022-03" db="EMBL/GenBank/DDBJ databases">
        <authorList>
            <person name="Martin H S."/>
        </authorList>
    </citation>
    <scope>NUCLEOTIDE SEQUENCE</scope>
</reference>
<evidence type="ECO:0000259" key="7">
    <source>
        <dbReference type="PROSITE" id="PS50240"/>
    </source>
</evidence>
<evidence type="ECO:0000256" key="3">
    <source>
        <dbReference type="ARBA" id="ARBA00022801"/>
    </source>
</evidence>
<dbReference type="Pfam" id="PF00089">
    <property type="entry name" value="Trypsin"/>
    <property type="match status" value="1"/>
</dbReference>
<dbReference type="SMART" id="SM00020">
    <property type="entry name" value="Tryp_SPc"/>
    <property type="match status" value="1"/>
</dbReference>
<dbReference type="InterPro" id="IPR050430">
    <property type="entry name" value="Peptidase_S1"/>
</dbReference>
<sequence length="270" mass="29468">MRCAIFILLVCCKCYLMSNIVLSERVPIHNGISNDTDDTQRIVGGRRATCEEFPHQVNFIVNNSYFCGGFIISERYILTAAHCAQNVNPTTVVLRSGSTFRENGTVLPIIEVIPYPNYDRPPFDKDVAVMKTAEVIKFNSCTQPMALPKKGPPPRPGTIMTVSGWGRTKEGASTLPDMLMAVDLPVVSHSRCQAAYWTLTITENMLCAGNFFMGDKSTCQGDSGGVASVNGVAAGIVSFGRGCGQRFSPSVFTNIAAPVMRDFIKKHTRL</sequence>
<organism evidence="8 9">
    <name type="scientific">Iphiclides podalirius</name>
    <name type="common">scarce swallowtail</name>
    <dbReference type="NCBI Taxonomy" id="110791"/>
    <lineage>
        <taxon>Eukaryota</taxon>
        <taxon>Metazoa</taxon>
        <taxon>Ecdysozoa</taxon>
        <taxon>Arthropoda</taxon>
        <taxon>Hexapoda</taxon>
        <taxon>Insecta</taxon>
        <taxon>Pterygota</taxon>
        <taxon>Neoptera</taxon>
        <taxon>Endopterygota</taxon>
        <taxon>Lepidoptera</taxon>
        <taxon>Glossata</taxon>
        <taxon>Ditrysia</taxon>
        <taxon>Papilionoidea</taxon>
        <taxon>Papilionidae</taxon>
        <taxon>Papilioninae</taxon>
        <taxon>Iphiclides</taxon>
    </lineage>
</organism>
<dbReference type="EMBL" id="OW152815">
    <property type="protein sequence ID" value="CAH2063815.1"/>
    <property type="molecule type" value="Genomic_DNA"/>
</dbReference>
<feature type="chain" id="PRO_5046726363" description="Peptidase S1 domain-containing protein" evidence="6">
    <location>
        <begin position="24"/>
        <end position="270"/>
    </location>
</feature>
<dbReference type="Gene3D" id="2.40.10.10">
    <property type="entry name" value="Trypsin-like serine proteases"/>
    <property type="match status" value="1"/>
</dbReference>
<comment type="similarity">
    <text evidence="1">Belongs to the peptidase S1 family.</text>
</comment>
<dbReference type="CDD" id="cd00190">
    <property type="entry name" value="Tryp_SPc"/>
    <property type="match status" value="1"/>
</dbReference>
<evidence type="ECO:0000256" key="6">
    <source>
        <dbReference type="SAM" id="SignalP"/>
    </source>
</evidence>
<name>A0ABN8IV64_9NEOP</name>
<keyword evidence="3" id="KW-0378">Hydrolase</keyword>
<evidence type="ECO:0000256" key="2">
    <source>
        <dbReference type="ARBA" id="ARBA00022670"/>
    </source>
</evidence>
<dbReference type="InterPro" id="IPR009003">
    <property type="entry name" value="Peptidase_S1_PA"/>
</dbReference>
<gene>
    <name evidence="8" type="ORF">IPOD504_LOCUS12689</name>
</gene>
<keyword evidence="6" id="KW-0732">Signal</keyword>
<evidence type="ECO:0000256" key="4">
    <source>
        <dbReference type="ARBA" id="ARBA00022825"/>
    </source>
</evidence>
<dbReference type="SUPFAM" id="SSF50494">
    <property type="entry name" value="Trypsin-like serine proteases"/>
    <property type="match status" value="1"/>
</dbReference>
<dbReference type="Proteomes" id="UP000837857">
    <property type="component" value="Chromosome 3"/>
</dbReference>
<dbReference type="PROSITE" id="PS50240">
    <property type="entry name" value="TRYPSIN_DOM"/>
    <property type="match status" value="1"/>
</dbReference>
<dbReference type="PROSITE" id="PS00134">
    <property type="entry name" value="TRYPSIN_HIS"/>
    <property type="match status" value="1"/>
</dbReference>
<proteinExistence type="inferred from homology"/>
<feature type="non-terminal residue" evidence="8">
    <location>
        <position position="270"/>
    </location>
</feature>
<evidence type="ECO:0000313" key="8">
    <source>
        <dbReference type="EMBL" id="CAH2063815.1"/>
    </source>
</evidence>
<evidence type="ECO:0000313" key="9">
    <source>
        <dbReference type="Proteomes" id="UP000837857"/>
    </source>
</evidence>
<dbReference type="InterPro" id="IPR001314">
    <property type="entry name" value="Peptidase_S1A"/>
</dbReference>
<evidence type="ECO:0000256" key="1">
    <source>
        <dbReference type="ARBA" id="ARBA00007664"/>
    </source>
</evidence>
<keyword evidence="2" id="KW-0645">Protease</keyword>
<keyword evidence="9" id="KW-1185">Reference proteome</keyword>
<evidence type="ECO:0000256" key="5">
    <source>
        <dbReference type="ARBA" id="ARBA00023157"/>
    </source>
</evidence>
<dbReference type="InterPro" id="IPR001254">
    <property type="entry name" value="Trypsin_dom"/>
</dbReference>
<keyword evidence="4" id="KW-0720">Serine protease</keyword>
<accession>A0ABN8IV64</accession>